<dbReference type="EMBL" id="CAJVCH010532921">
    <property type="protein sequence ID" value="CAG7824459.1"/>
    <property type="molecule type" value="Genomic_DNA"/>
</dbReference>
<evidence type="ECO:0000313" key="2">
    <source>
        <dbReference type="EMBL" id="CAG7824459.1"/>
    </source>
</evidence>
<dbReference type="AlphaFoldDB" id="A0A8J2PJB6"/>
<accession>A0A8J2PJB6</accession>
<comment type="caution">
    <text evidence="2">The sequence shown here is derived from an EMBL/GenBank/DDBJ whole genome shotgun (WGS) entry which is preliminary data.</text>
</comment>
<sequence>MSDCKSNFTCKVCRGKHHSALHKDKSPVNPQQPKSSGHPPAASNTCATTALLRKAKIKATADVLIKNKYNQLIRCRAVIDNWSDENFISQSLVNTLQLPKEKLKESITVNGLQSQSVATVDHVTHVEITSYATTMNPPISTTALIVRKVLAAPTPLHRIDTSSYTHIQGLALADADYALPKNVDLLLGVEVFQQIVEAQLIKGTNDQPVAQNTKLGWIIYGVTGVLIDGSSDCAITATGNGESVDAILRKFWEVESLPSNKRNFTLEEEACENHYRLTTVRQMVRFRFDYHLRKTFHCLAHQTKMHTNGFLQTRPQE</sequence>
<feature type="region of interest" description="Disordered" evidence="1">
    <location>
        <begin position="21"/>
        <end position="44"/>
    </location>
</feature>
<dbReference type="Proteomes" id="UP000708208">
    <property type="component" value="Unassembled WGS sequence"/>
</dbReference>
<dbReference type="PANTHER" id="PTHR47331:SF5">
    <property type="entry name" value="RIBONUCLEASE H"/>
    <property type="match status" value="1"/>
</dbReference>
<proteinExistence type="predicted"/>
<evidence type="ECO:0000313" key="3">
    <source>
        <dbReference type="Proteomes" id="UP000708208"/>
    </source>
</evidence>
<dbReference type="PANTHER" id="PTHR47331">
    <property type="entry name" value="PHD-TYPE DOMAIN-CONTAINING PROTEIN"/>
    <property type="match status" value="1"/>
</dbReference>
<name>A0A8J2PJB6_9HEXA</name>
<gene>
    <name evidence="2" type="ORF">AFUS01_LOCUS34613</name>
</gene>
<evidence type="ECO:0000256" key="1">
    <source>
        <dbReference type="SAM" id="MobiDB-lite"/>
    </source>
</evidence>
<protein>
    <recommendedName>
        <fullName evidence="4">Peptidase aspartic putative domain-containing protein</fullName>
    </recommendedName>
</protein>
<evidence type="ECO:0008006" key="4">
    <source>
        <dbReference type="Google" id="ProtNLM"/>
    </source>
</evidence>
<organism evidence="2 3">
    <name type="scientific">Allacma fusca</name>
    <dbReference type="NCBI Taxonomy" id="39272"/>
    <lineage>
        <taxon>Eukaryota</taxon>
        <taxon>Metazoa</taxon>
        <taxon>Ecdysozoa</taxon>
        <taxon>Arthropoda</taxon>
        <taxon>Hexapoda</taxon>
        <taxon>Collembola</taxon>
        <taxon>Symphypleona</taxon>
        <taxon>Sminthuridae</taxon>
        <taxon>Allacma</taxon>
    </lineage>
</organism>
<dbReference type="OrthoDB" id="5984724at2759"/>
<reference evidence="2" key="1">
    <citation type="submission" date="2021-06" db="EMBL/GenBank/DDBJ databases">
        <authorList>
            <person name="Hodson N. C."/>
            <person name="Mongue J. A."/>
            <person name="Jaron S. K."/>
        </authorList>
    </citation>
    <scope>NUCLEOTIDE SEQUENCE</scope>
</reference>
<keyword evidence="3" id="KW-1185">Reference proteome</keyword>